<dbReference type="Pfam" id="PF08805">
    <property type="entry name" value="PilS"/>
    <property type="match status" value="1"/>
</dbReference>
<reference evidence="3" key="2">
    <citation type="journal article" date="2021" name="PeerJ">
        <title>Extensive microbial diversity within the chicken gut microbiome revealed by metagenomics and culture.</title>
        <authorList>
            <person name="Gilroy R."/>
            <person name="Ravi A."/>
            <person name="Getino M."/>
            <person name="Pursley I."/>
            <person name="Horton D.L."/>
            <person name="Alikhan N.F."/>
            <person name="Baker D."/>
            <person name="Gharbi K."/>
            <person name="Hall N."/>
            <person name="Watson M."/>
            <person name="Adriaenssens E.M."/>
            <person name="Foster-Nyarko E."/>
            <person name="Jarju S."/>
            <person name="Secka A."/>
            <person name="Antonio M."/>
            <person name="Oren A."/>
            <person name="Chaudhuri R.R."/>
            <person name="La Ragione R."/>
            <person name="Hildebrand F."/>
            <person name="Pallen M.J."/>
        </authorList>
    </citation>
    <scope>NUCLEOTIDE SEQUENCE</scope>
    <source>
        <strain evidence="3">ChiW3-316</strain>
    </source>
</reference>
<evidence type="ECO:0000313" key="4">
    <source>
        <dbReference type="Proteomes" id="UP000824107"/>
    </source>
</evidence>
<organism evidence="3 4">
    <name type="scientific">Candidatus Scatocola faecipullorum</name>
    <dbReference type="NCBI Taxonomy" id="2840917"/>
    <lineage>
        <taxon>Bacteria</taxon>
        <taxon>Pseudomonadati</taxon>
        <taxon>Pseudomonadota</taxon>
        <taxon>Alphaproteobacteria</taxon>
        <taxon>Rhodospirillales</taxon>
        <taxon>Rhodospirillaceae</taxon>
        <taxon>Rhodospirillaceae incertae sedis</taxon>
        <taxon>Candidatus Scatocola</taxon>
    </lineage>
</organism>
<reference evidence="3" key="1">
    <citation type="submission" date="2020-10" db="EMBL/GenBank/DDBJ databases">
        <authorList>
            <person name="Gilroy R."/>
        </authorList>
    </citation>
    <scope>NUCLEOTIDE SEQUENCE</scope>
    <source>
        <strain evidence="3">ChiW3-316</strain>
    </source>
</reference>
<sequence>MVNLLEKNEQTGRSMVEMLGVLAIIGVLSVGGIAGYSKAMTKFKITKTMDQVSMMVANIRTLYSGQRNYSGLATSNALDMGVVPAEMEGAASAVGANTLVNAFQGAVTIGTVNYNQQTASAFRVSYENMGQEACVQLITSDWGSGASSGFIGIQVSDAAPQGQNAPAFGNAAAKGAAAWDNMHLPVTPADAATTCATDDGYTTITWYYM</sequence>
<dbReference type="AlphaFoldDB" id="A0A9D1M4N4"/>
<feature type="domain" description="Type 4 secretion system PilS N-terminal" evidence="2">
    <location>
        <begin position="46"/>
        <end position="206"/>
    </location>
</feature>
<keyword evidence="1" id="KW-0472">Membrane</keyword>
<dbReference type="Proteomes" id="UP000824107">
    <property type="component" value="Unassembled WGS sequence"/>
</dbReference>
<name>A0A9D1M4N4_9PROT</name>
<keyword evidence="1" id="KW-0812">Transmembrane</keyword>
<dbReference type="EMBL" id="DVNC01000036">
    <property type="protein sequence ID" value="HIU53502.1"/>
    <property type="molecule type" value="Genomic_DNA"/>
</dbReference>
<comment type="caution">
    <text evidence="3">The sequence shown here is derived from an EMBL/GenBank/DDBJ whole genome shotgun (WGS) entry which is preliminary data.</text>
</comment>
<evidence type="ECO:0000259" key="2">
    <source>
        <dbReference type="Pfam" id="PF08805"/>
    </source>
</evidence>
<dbReference type="InterPro" id="IPR014911">
    <property type="entry name" value="PilS_N"/>
</dbReference>
<evidence type="ECO:0000313" key="3">
    <source>
        <dbReference type="EMBL" id="HIU53502.1"/>
    </source>
</evidence>
<proteinExistence type="predicted"/>
<dbReference type="InterPro" id="IPR045584">
    <property type="entry name" value="Pilin-like"/>
</dbReference>
<feature type="transmembrane region" description="Helical" evidence="1">
    <location>
        <begin position="20"/>
        <end position="39"/>
    </location>
</feature>
<dbReference type="SUPFAM" id="SSF54523">
    <property type="entry name" value="Pili subunits"/>
    <property type="match status" value="1"/>
</dbReference>
<protein>
    <recommendedName>
        <fullName evidence="2">Type 4 secretion system PilS N-terminal domain-containing protein</fullName>
    </recommendedName>
</protein>
<gene>
    <name evidence="3" type="ORF">IAD20_05420</name>
</gene>
<keyword evidence="1" id="KW-1133">Transmembrane helix</keyword>
<dbReference type="Gene3D" id="3.30.1690.10">
    <property type="entry name" value="TcpA-like pilin"/>
    <property type="match status" value="1"/>
</dbReference>
<evidence type="ECO:0000256" key="1">
    <source>
        <dbReference type="SAM" id="Phobius"/>
    </source>
</evidence>
<accession>A0A9D1M4N4</accession>